<feature type="region of interest" description="Disordered" evidence="1">
    <location>
        <begin position="156"/>
        <end position="188"/>
    </location>
</feature>
<protein>
    <submittedName>
        <fullName evidence="2">Intradiol ring-cleavage dioxygenase</fullName>
    </submittedName>
</protein>
<dbReference type="InterPro" id="IPR015889">
    <property type="entry name" value="Intradiol_dOase_core"/>
</dbReference>
<keyword evidence="3" id="KW-1185">Reference proteome</keyword>
<dbReference type="AlphaFoldDB" id="W6JXH5"/>
<gene>
    <name evidence="2" type="ORF">BN11_420003</name>
</gene>
<dbReference type="PANTHER" id="PTHR34315">
    <property type="match status" value="1"/>
</dbReference>
<organism evidence="2 3">
    <name type="scientific">Nostocoides australiense Ben110</name>
    <dbReference type="NCBI Taxonomy" id="1193182"/>
    <lineage>
        <taxon>Bacteria</taxon>
        <taxon>Bacillati</taxon>
        <taxon>Actinomycetota</taxon>
        <taxon>Actinomycetes</taxon>
        <taxon>Micrococcales</taxon>
        <taxon>Intrasporangiaceae</taxon>
        <taxon>Nostocoides</taxon>
    </lineage>
</organism>
<dbReference type="GO" id="GO:0005506">
    <property type="term" value="F:iron ion binding"/>
    <property type="evidence" value="ECO:0007669"/>
    <property type="project" value="InterPro"/>
</dbReference>
<sequence>MHCAAGLSVSLTVDEKARHRTCTGGIWKGTYSMYSEGITDQNYLRGVQVTDASGKVSFTSIFPACYSGRWPHIHFEVYPDQASITDSTNAIATSQIAIPQAERETVHATTGYEDSVTNLGQRTLATDNVFGDDSGATQLATMTGDVTNGYTIALTAPVDTGTEPTGGSAPGGDGQPGGAPPGGSASTS</sequence>
<feature type="compositionally biased region" description="Gly residues" evidence="1">
    <location>
        <begin position="168"/>
        <end position="181"/>
    </location>
</feature>
<dbReference type="EMBL" id="CAJA01000357">
    <property type="protein sequence ID" value="CCH74273.1"/>
    <property type="molecule type" value="Genomic_DNA"/>
</dbReference>
<dbReference type="STRING" id="1193182.BN11_420003"/>
<comment type="caution">
    <text evidence="2">The sequence shown here is derived from an EMBL/GenBank/DDBJ whole genome shotgun (WGS) entry which is preliminary data.</text>
</comment>
<accession>W6JXH5</accession>
<dbReference type="GO" id="GO:0016702">
    <property type="term" value="F:oxidoreductase activity, acting on single donors with incorporation of molecular oxygen, incorporation of two atoms of oxygen"/>
    <property type="evidence" value="ECO:0007669"/>
    <property type="project" value="InterPro"/>
</dbReference>
<evidence type="ECO:0000313" key="3">
    <source>
        <dbReference type="Proteomes" id="UP000035763"/>
    </source>
</evidence>
<dbReference type="SUPFAM" id="SSF49482">
    <property type="entry name" value="Aromatic compound dioxygenase"/>
    <property type="match status" value="1"/>
</dbReference>
<dbReference type="Gene3D" id="2.60.130.10">
    <property type="entry name" value="Aromatic compound dioxygenase"/>
    <property type="match status" value="1"/>
</dbReference>
<dbReference type="Proteomes" id="UP000035763">
    <property type="component" value="Unassembled WGS sequence"/>
</dbReference>
<evidence type="ECO:0000313" key="2">
    <source>
        <dbReference type="EMBL" id="CCH74273.1"/>
    </source>
</evidence>
<keyword evidence="2" id="KW-0223">Dioxygenase</keyword>
<proteinExistence type="predicted"/>
<keyword evidence="2" id="KW-0560">Oxidoreductase</keyword>
<dbReference type="PANTHER" id="PTHR34315:SF1">
    <property type="entry name" value="INTRADIOL RING-CLEAVAGE DIOXYGENASES DOMAIN-CONTAINING PROTEIN-RELATED"/>
    <property type="match status" value="1"/>
</dbReference>
<reference evidence="2 3" key="1">
    <citation type="journal article" date="2013" name="ISME J.">
        <title>A metabolic model for members of the genus Tetrasphaera involved in enhanced biological phosphorus removal.</title>
        <authorList>
            <person name="Kristiansen R."/>
            <person name="Nguyen H.T.T."/>
            <person name="Saunders A.M."/>
            <person name="Nielsen J.L."/>
            <person name="Wimmer R."/>
            <person name="Le V.Q."/>
            <person name="McIlroy S.J."/>
            <person name="Petrovski S."/>
            <person name="Seviour R.J."/>
            <person name="Calteau A."/>
            <person name="Nielsen K.L."/>
            <person name="Nielsen P.H."/>
        </authorList>
    </citation>
    <scope>NUCLEOTIDE SEQUENCE [LARGE SCALE GENOMIC DNA]</scope>
    <source>
        <strain evidence="2 3">Ben110</strain>
    </source>
</reference>
<name>W6JXH5_9MICO</name>
<evidence type="ECO:0000256" key="1">
    <source>
        <dbReference type="SAM" id="MobiDB-lite"/>
    </source>
</evidence>